<dbReference type="NCBIfam" id="TIGR03897">
    <property type="entry name" value="lanti_2_LanM"/>
    <property type="match status" value="1"/>
</dbReference>
<dbReference type="PANTHER" id="PTHR12736:SF7">
    <property type="entry name" value="LANC-LIKE PROTEIN 3"/>
    <property type="match status" value="1"/>
</dbReference>
<dbReference type="PRINTS" id="PR01955">
    <property type="entry name" value="LANCFRANKIA"/>
</dbReference>
<dbReference type="GO" id="GO:0005886">
    <property type="term" value="C:plasma membrane"/>
    <property type="evidence" value="ECO:0007669"/>
    <property type="project" value="TreeGrafter"/>
</dbReference>
<gene>
    <name evidence="3" type="ORF">KSX_81120</name>
</gene>
<dbReference type="GO" id="GO:0005975">
    <property type="term" value="P:carbohydrate metabolic process"/>
    <property type="evidence" value="ECO:0007669"/>
    <property type="project" value="InterPro"/>
</dbReference>
<dbReference type="RefSeq" id="WP_220199014.1">
    <property type="nucleotide sequence ID" value="NZ_BNJF01000006.1"/>
</dbReference>
<dbReference type="InterPro" id="IPR007822">
    <property type="entry name" value="LANC-like"/>
</dbReference>
<feature type="binding site" evidence="1">
    <location>
        <position position="1006"/>
    </location>
    <ligand>
        <name>Zn(2+)</name>
        <dbReference type="ChEBI" id="CHEBI:29105"/>
    </ligand>
</feature>
<keyword evidence="1" id="KW-0862">Zinc</keyword>
<dbReference type="PIRSF" id="PIRSF037228">
    <property type="entry name" value="Lant_mod_RumM"/>
    <property type="match status" value="1"/>
</dbReference>
<accession>A0A8J3I5I4</accession>
<dbReference type="InterPro" id="IPR025410">
    <property type="entry name" value="Lant_dehyd"/>
</dbReference>
<comment type="caution">
    <text evidence="3">The sequence shown here is derived from an EMBL/GenBank/DDBJ whole genome shotgun (WGS) entry which is preliminary data.</text>
</comment>
<dbReference type="InterPro" id="IPR017146">
    <property type="entry name" value="Lanti_2_LanM"/>
</dbReference>
<dbReference type="GO" id="GO:0031179">
    <property type="term" value="P:peptide modification"/>
    <property type="evidence" value="ECO:0007669"/>
    <property type="project" value="InterPro"/>
</dbReference>
<evidence type="ECO:0000259" key="2">
    <source>
        <dbReference type="Pfam" id="PF13575"/>
    </source>
</evidence>
<evidence type="ECO:0000313" key="3">
    <source>
        <dbReference type="EMBL" id="GHO49949.1"/>
    </source>
</evidence>
<dbReference type="PRINTS" id="PR01950">
    <property type="entry name" value="LANCSUPER"/>
</dbReference>
<dbReference type="SMART" id="SM01260">
    <property type="entry name" value="LANC_like"/>
    <property type="match status" value="1"/>
</dbReference>
<dbReference type="Pfam" id="PF13575">
    <property type="entry name" value="DUF4135"/>
    <property type="match status" value="1"/>
</dbReference>
<dbReference type="Pfam" id="PF05147">
    <property type="entry name" value="LANC_like"/>
    <property type="match status" value="1"/>
</dbReference>
<dbReference type="AlphaFoldDB" id="A0A8J3I5I4"/>
<sequence>MTRETTSSKVQHTRYEWNTASWYHALTLNERLPARASLASVPISEKARWKLARWQEQVPFQAGTFFADRLALDGLSEEDLLALLAETPESLQTRLSSSPPWLEALRKAFDEREPFCEAALPLEDVKGSMGDTLFVGVLHALLQPGLKRLEQGVGELVRRYRVVPFDPTTIVPLLFAHLPKLLFPQVSRTLVLELHVARIEGRLVGETAQERFQHFITQLRQEDGIWPILQEYSVLARQLSITIERWLTCELEFLERLCADWSLIQCTFAPGHNPGVLTGIEAGVGDTHRGGRSVRVLSFHSGLRLVYKPKSLAVDQHFQELLNWLNEQGYELGFRTHKVLDRGTYGWVEYIEAQTCLSSDQVERFYQRQGAYLALLYALEATDFHAENLIAAGEHPVLIDLEALFHPRVEDDDSSHPDYAGLQAIGYSVYRIGLLPYRLWSANGRAGVDVSGLGGQAGQFSPTPLPAWKDLETDQMRIVHEHLPLNTAHNLPQLHHRDVIVQDYCESVLFGFRSMYCLLQRQREALLHEQLPRFLHDEIRCVLRPTRIYSLLARESFHPDVLRDALDRERLLDRLWIGVEQAPDLLRVIEAEREDLRQGDIPYFTTSPGSRDLLTSSGKIIPAFFAEPSSETVQRCLCGMDEQDLEKQCWIIKSSFATAALGSTSAIGQHLQLMSSAIPASMERLMAGARAAGDWLCEKALFHNGCASWLGVNAIQEREWRLVPADMSLYSGTAGIVLFLAYLGALTQEPRYTTVARAGLATFQLQVKRQMQAFTQKGIGVFEGLGVPVYLYAHVGKIWNDETFFREAEEIVAALSPYIAQDQTFDIIGGAAGYILALLSLYAVAPSAQLLSMARQCGEHLGTHAQMMPGGKGWSTKTMPQPLTGFAHGAAGIAYSLFALSTATREARFCDLAREAMEYERHLFSEEKQNWPDLRQWNTVDTTDSTDDNASSADIFMTAWCHGAAGIGLARLHSLRHFQDTQMYQEIESAVETTIRSGFGLSHSLCHGDLGNLEVLLMGATLLHKPSYQHHLEHFTAMLLESIERQGWMSGTPLAVETPGFMIGIAGIGYELLRLAQPERVPSVLLLMPPQNS</sequence>
<dbReference type="GO" id="GO:0046872">
    <property type="term" value="F:metal ion binding"/>
    <property type="evidence" value="ECO:0007669"/>
    <property type="project" value="UniProtKB-KW"/>
</dbReference>
<evidence type="ECO:0000256" key="1">
    <source>
        <dbReference type="PIRSR" id="PIRSR607822-1"/>
    </source>
</evidence>
<feature type="domain" description="Lantibiotic biosynthesis protein dehydration" evidence="2">
    <location>
        <begin position="232"/>
        <end position="606"/>
    </location>
</feature>
<keyword evidence="1" id="KW-0479">Metal-binding</keyword>
<feature type="binding site" evidence="1">
    <location>
        <position position="1007"/>
    </location>
    <ligand>
        <name>Zn(2+)</name>
        <dbReference type="ChEBI" id="CHEBI:29105"/>
    </ligand>
</feature>
<dbReference type="InterPro" id="IPR012341">
    <property type="entry name" value="6hp_glycosidase-like_sf"/>
</dbReference>
<name>A0A8J3I5I4_9CHLR</name>
<dbReference type="Gene3D" id="1.50.10.10">
    <property type="match status" value="1"/>
</dbReference>
<organism evidence="3 4">
    <name type="scientific">Ktedonospora formicarum</name>
    <dbReference type="NCBI Taxonomy" id="2778364"/>
    <lineage>
        <taxon>Bacteria</taxon>
        <taxon>Bacillati</taxon>
        <taxon>Chloroflexota</taxon>
        <taxon>Ktedonobacteria</taxon>
        <taxon>Ktedonobacterales</taxon>
        <taxon>Ktedonobacteraceae</taxon>
        <taxon>Ktedonospora</taxon>
    </lineage>
</organism>
<evidence type="ECO:0000313" key="4">
    <source>
        <dbReference type="Proteomes" id="UP000612362"/>
    </source>
</evidence>
<dbReference type="EMBL" id="BNJF01000006">
    <property type="protein sequence ID" value="GHO49949.1"/>
    <property type="molecule type" value="Genomic_DNA"/>
</dbReference>
<dbReference type="CDD" id="cd04792">
    <property type="entry name" value="LanM-like"/>
    <property type="match status" value="1"/>
</dbReference>
<dbReference type="Proteomes" id="UP000612362">
    <property type="component" value="Unassembled WGS sequence"/>
</dbReference>
<protein>
    <recommendedName>
        <fullName evidence="2">Lantibiotic biosynthesis protein dehydration domain-containing protein</fullName>
    </recommendedName>
</protein>
<keyword evidence="4" id="KW-1185">Reference proteome</keyword>
<proteinExistence type="predicted"/>
<reference evidence="3" key="1">
    <citation type="submission" date="2020-10" db="EMBL/GenBank/DDBJ databases">
        <title>Taxonomic study of unclassified bacteria belonging to the class Ktedonobacteria.</title>
        <authorList>
            <person name="Yabe S."/>
            <person name="Wang C.M."/>
            <person name="Zheng Y."/>
            <person name="Sakai Y."/>
            <person name="Cavaletti L."/>
            <person name="Monciardini P."/>
            <person name="Donadio S."/>
        </authorList>
    </citation>
    <scope>NUCLEOTIDE SEQUENCE</scope>
    <source>
        <strain evidence="3">SOSP1-1</strain>
    </source>
</reference>
<feature type="binding site" evidence="1">
    <location>
        <position position="961"/>
    </location>
    <ligand>
        <name>Zn(2+)</name>
        <dbReference type="ChEBI" id="CHEBI:29105"/>
    </ligand>
</feature>
<dbReference type="PANTHER" id="PTHR12736">
    <property type="entry name" value="LANC-LIKE PROTEIN"/>
    <property type="match status" value="1"/>
</dbReference>
<dbReference type="SUPFAM" id="SSF158745">
    <property type="entry name" value="LanC-like"/>
    <property type="match status" value="1"/>
</dbReference>